<proteinExistence type="predicted"/>
<comment type="caution">
    <text evidence="4">The sequence shown here is derived from an EMBL/GenBank/DDBJ whole genome shotgun (WGS) entry which is preliminary data.</text>
</comment>
<keyword evidence="1" id="KW-0479">Metal-binding</keyword>
<dbReference type="Proteomes" id="UP001163046">
    <property type="component" value="Unassembled WGS sequence"/>
</dbReference>
<evidence type="ECO:0000313" key="5">
    <source>
        <dbReference type="Proteomes" id="UP001163046"/>
    </source>
</evidence>
<feature type="domain" description="SWIM-type" evidence="3">
    <location>
        <begin position="75"/>
        <end position="110"/>
    </location>
</feature>
<protein>
    <recommendedName>
        <fullName evidence="3">SWIM-type domain-containing protein</fullName>
    </recommendedName>
</protein>
<evidence type="ECO:0000259" key="3">
    <source>
        <dbReference type="PROSITE" id="PS50966"/>
    </source>
</evidence>
<gene>
    <name evidence="4" type="ORF">OS493_020830</name>
</gene>
<feature type="compositionally biased region" description="Basic residues" evidence="2">
    <location>
        <begin position="160"/>
        <end position="169"/>
    </location>
</feature>
<keyword evidence="1" id="KW-0863">Zinc-finger</keyword>
<dbReference type="GO" id="GO:0008270">
    <property type="term" value="F:zinc ion binding"/>
    <property type="evidence" value="ECO:0007669"/>
    <property type="project" value="UniProtKB-KW"/>
</dbReference>
<dbReference type="InterPro" id="IPR007527">
    <property type="entry name" value="Znf_SWIM"/>
</dbReference>
<evidence type="ECO:0000256" key="2">
    <source>
        <dbReference type="SAM" id="MobiDB-lite"/>
    </source>
</evidence>
<accession>A0A9W9YB87</accession>
<evidence type="ECO:0000256" key="1">
    <source>
        <dbReference type="PROSITE-ProRule" id="PRU00325"/>
    </source>
</evidence>
<evidence type="ECO:0000313" key="4">
    <source>
        <dbReference type="EMBL" id="KAJ7331128.1"/>
    </source>
</evidence>
<keyword evidence="1" id="KW-0862">Zinc</keyword>
<dbReference type="AlphaFoldDB" id="A0A9W9YB87"/>
<name>A0A9W9YB87_9CNID</name>
<feature type="region of interest" description="Disordered" evidence="2">
    <location>
        <begin position="143"/>
        <end position="169"/>
    </location>
</feature>
<reference evidence="4" key="1">
    <citation type="submission" date="2023-01" db="EMBL/GenBank/DDBJ databases">
        <title>Genome assembly of the deep-sea coral Lophelia pertusa.</title>
        <authorList>
            <person name="Herrera S."/>
            <person name="Cordes E."/>
        </authorList>
    </citation>
    <scope>NUCLEOTIDE SEQUENCE</scope>
    <source>
        <strain evidence="4">USNM1676648</strain>
        <tissue evidence="4">Polyp</tissue>
    </source>
</reference>
<dbReference type="EMBL" id="MU827790">
    <property type="protein sequence ID" value="KAJ7331128.1"/>
    <property type="molecule type" value="Genomic_DNA"/>
</dbReference>
<dbReference type="PROSITE" id="PS50966">
    <property type="entry name" value="ZF_SWIM"/>
    <property type="match status" value="1"/>
</dbReference>
<organism evidence="4 5">
    <name type="scientific">Desmophyllum pertusum</name>
    <dbReference type="NCBI Taxonomy" id="174260"/>
    <lineage>
        <taxon>Eukaryota</taxon>
        <taxon>Metazoa</taxon>
        <taxon>Cnidaria</taxon>
        <taxon>Anthozoa</taxon>
        <taxon>Hexacorallia</taxon>
        <taxon>Scleractinia</taxon>
        <taxon>Caryophylliina</taxon>
        <taxon>Caryophylliidae</taxon>
        <taxon>Desmophyllum</taxon>
    </lineage>
</organism>
<keyword evidence="5" id="KW-1185">Reference proteome</keyword>
<sequence>MDRRTCTSTTYSSNSAPSQMMMMMMQDPPMYHLSPGQVILCEADQILEDQTVYKVPSSGSVQWFSVSSFSSDKPHQVAVKGTNGGVCCNCEGWKAHKCCAHAVAVVQKKGMLSNYLDWYTSKHQKNITSSINMNVKKQALGRKAKKKTNFQGTEKEKHQLSSHRKKSLPKDRSKHYKYALIFLSELTAYNFYGCDSIMCCPPGCQIHWTILH</sequence>